<dbReference type="InterPro" id="IPR011006">
    <property type="entry name" value="CheY-like_superfamily"/>
</dbReference>
<evidence type="ECO:0000259" key="2">
    <source>
        <dbReference type="PROSITE" id="PS50110"/>
    </source>
</evidence>
<feature type="domain" description="Response regulatory" evidence="2">
    <location>
        <begin position="5"/>
        <end position="130"/>
    </location>
</feature>
<dbReference type="OrthoDB" id="673128at2"/>
<dbReference type="Pfam" id="PF00072">
    <property type="entry name" value="Response_reg"/>
    <property type="match status" value="1"/>
</dbReference>
<evidence type="ECO:0000256" key="1">
    <source>
        <dbReference type="PROSITE-ProRule" id="PRU00169"/>
    </source>
</evidence>
<keyword evidence="1" id="KW-0597">Phosphoprotein</keyword>
<accession>A0A3S3SX95</accession>
<comment type="caution">
    <text evidence="3">The sequence shown here is derived from an EMBL/GenBank/DDBJ whole genome shotgun (WGS) entry which is preliminary data.</text>
</comment>
<sequence>MRNKITYIIDDDKLSIKLMSMLISKNNFCEEIVSFHNPQTALDELKNNSANSSKLPDVILLDLNMPVLDGWQFLDEFELINFSKKIIVFIVSSSIDPCDLEMAKNYPIVKSYIVKPLSSEKLKLASIVIENEISSQ</sequence>
<dbReference type="PANTHER" id="PTHR44520">
    <property type="entry name" value="RESPONSE REGULATOR RCP1-RELATED"/>
    <property type="match status" value="1"/>
</dbReference>
<evidence type="ECO:0000313" key="4">
    <source>
        <dbReference type="Proteomes" id="UP000285211"/>
    </source>
</evidence>
<dbReference type="GO" id="GO:0000160">
    <property type="term" value="P:phosphorelay signal transduction system"/>
    <property type="evidence" value="ECO:0007669"/>
    <property type="project" value="InterPro"/>
</dbReference>
<dbReference type="Gene3D" id="3.40.50.2300">
    <property type="match status" value="1"/>
</dbReference>
<dbReference type="PROSITE" id="PS50110">
    <property type="entry name" value="RESPONSE_REGULATORY"/>
    <property type="match status" value="1"/>
</dbReference>
<dbReference type="InterPro" id="IPR052893">
    <property type="entry name" value="TCS_response_regulator"/>
</dbReference>
<dbReference type="Proteomes" id="UP000285211">
    <property type="component" value="Unassembled WGS sequence"/>
</dbReference>
<dbReference type="InterPro" id="IPR001789">
    <property type="entry name" value="Sig_transdc_resp-reg_receiver"/>
</dbReference>
<reference evidence="3 4" key="1">
    <citation type="submission" date="2019-01" db="EMBL/GenBank/DDBJ databases">
        <authorList>
            <person name="Chen W.-M."/>
        </authorList>
    </citation>
    <scope>NUCLEOTIDE SEQUENCE [LARGE SCALE GENOMIC DNA]</scope>
    <source>
        <strain evidence="3 4">BBQ-12</strain>
    </source>
</reference>
<organism evidence="3 4">
    <name type="scientific">Flavobacterium sufflavum</name>
    <dbReference type="NCBI Taxonomy" id="1921138"/>
    <lineage>
        <taxon>Bacteria</taxon>
        <taxon>Pseudomonadati</taxon>
        <taxon>Bacteroidota</taxon>
        <taxon>Flavobacteriia</taxon>
        <taxon>Flavobacteriales</taxon>
        <taxon>Flavobacteriaceae</taxon>
        <taxon>Flavobacterium</taxon>
    </lineage>
</organism>
<evidence type="ECO:0000313" key="3">
    <source>
        <dbReference type="EMBL" id="RVT77392.1"/>
    </source>
</evidence>
<gene>
    <name evidence="3" type="ORF">EOD40_06165</name>
</gene>
<feature type="modified residue" description="4-aspartylphosphate" evidence="1">
    <location>
        <position position="62"/>
    </location>
</feature>
<protein>
    <submittedName>
        <fullName evidence="3">Response regulator</fullName>
    </submittedName>
</protein>
<dbReference type="RefSeq" id="WP_128194032.1">
    <property type="nucleotide sequence ID" value="NZ_SACJ01000003.1"/>
</dbReference>
<dbReference type="SUPFAM" id="SSF52172">
    <property type="entry name" value="CheY-like"/>
    <property type="match status" value="1"/>
</dbReference>
<dbReference type="AlphaFoldDB" id="A0A3S3SX95"/>
<dbReference type="EMBL" id="SACJ01000003">
    <property type="protein sequence ID" value="RVT77392.1"/>
    <property type="molecule type" value="Genomic_DNA"/>
</dbReference>
<proteinExistence type="predicted"/>
<dbReference type="SMART" id="SM00448">
    <property type="entry name" value="REC"/>
    <property type="match status" value="1"/>
</dbReference>
<keyword evidence="4" id="KW-1185">Reference proteome</keyword>
<name>A0A3S3SX95_9FLAO</name>
<dbReference type="PANTHER" id="PTHR44520:SF2">
    <property type="entry name" value="RESPONSE REGULATOR RCP1"/>
    <property type="match status" value="1"/>
</dbReference>